<dbReference type="CDD" id="cd07377">
    <property type="entry name" value="WHTH_GntR"/>
    <property type="match status" value="1"/>
</dbReference>
<reference evidence="5 6" key="1">
    <citation type="journal article" date="2015" name="Antonie Van Leeuwenhoek">
        <title>Bosea vaviloviae sp. nov., a new species of slow-growing rhizobia isolated from nodules of the relict species Vavilovia formosa (Stev.) Fed.</title>
        <authorList>
            <person name="Safronova V.I."/>
            <person name="Kuznetsova I.G."/>
            <person name="Sazanova A.L."/>
            <person name="Kimeklis A.K."/>
            <person name="Belimov A.A."/>
            <person name="Andronov E.E."/>
            <person name="Pinaev A.G."/>
            <person name="Chizhevskaya E.P."/>
            <person name="Pukhaev A.R."/>
            <person name="Popov K.P."/>
            <person name="Willems A."/>
            <person name="Tikhonovich I.A."/>
        </authorList>
    </citation>
    <scope>NUCLEOTIDE SEQUENCE [LARGE SCALE GENOMIC DNA]</scope>
    <source>
        <strain evidence="5 6">Vaf18</strain>
    </source>
</reference>
<dbReference type="SMART" id="SM00345">
    <property type="entry name" value="HTH_GNTR"/>
    <property type="match status" value="1"/>
</dbReference>
<keyword evidence="2" id="KW-0238">DNA-binding</keyword>
<evidence type="ECO:0000256" key="2">
    <source>
        <dbReference type="ARBA" id="ARBA00023125"/>
    </source>
</evidence>
<sequence>MREPVKRAKPIYVEVQDYLLDLINGPDYGPGDRIPSERVLAETLRINRMTVRKAIDKLVERNVLERNGTSGTRVPLVQVTRPIEVSSSLGITRIIRNSGGSPGNKLLHFGEEAATESIARRLDLAVGADLIMFRRLRTVNDEPFCIETSYLPALRFAGLVAEDLVAGQSLYALLKARYGVEASARDREIGVGTATDMEARLLSLKPGSPTLVLRLVARDGSGAPIEYMKSVNHPHHVVFRNSTPTPQD</sequence>
<dbReference type="SUPFAM" id="SSF64288">
    <property type="entry name" value="Chorismate lyase-like"/>
    <property type="match status" value="1"/>
</dbReference>
<evidence type="ECO:0000256" key="1">
    <source>
        <dbReference type="ARBA" id="ARBA00023015"/>
    </source>
</evidence>
<dbReference type="Pfam" id="PF07702">
    <property type="entry name" value="UTRA"/>
    <property type="match status" value="1"/>
</dbReference>
<dbReference type="InterPro" id="IPR028978">
    <property type="entry name" value="Chorismate_lyase_/UTRA_dom_sf"/>
</dbReference>
<dbReference type="PANTHER" id="PTHR44846:SF1">
    <property type="entry name" value="MANNOSYL-D-GLYCERATE TRANSPORT_METABOLISM SYSTEM REPRESSOR MNGR-RELATED"/>
    <property type="match status" value="1"/>
</dbReference>
<dbReference type="PROSITE" id="PS50949">
    <property type="entry name" value="HTH_GNTR"/>
    <property type="match status" value="1"/>
</dbReference>
<dbReference type="AlphaFoldDB" id="A0A1D7TYH4"/>
<feature type="domain" description="HTH gntR-type" evidence="4">
    <location>
        <begin position="9"/>
        <end position="77"/>
    </location>
</feature>
<dbReference type="PANTHER" id="PTHR44846">
    <property type="entry name" value="MANNOSYL-D-GLYCERATE TRANSPORT/METABOLISM SYSTEM REPRESSOR MNGR-RELATED"/>
    <property type="match status" value="1"/>
</dbReference>
<dbReference type="Gene3D" id="1.10.10.10">
    <property type="entry name" value="Winged helix-like DNA-binding domain superfamily/Winged helix DNA-binding domain"/>
    <property type="match status" value="1"/>
</dbReference>
<organism evidence="5 6">
    <name type="scientific">Bosea vaviloviae</name>
    <dbReference type="NCBI Taxonomy" id="1526658"/>
    <lineage>
        <taxon>Bacteria</taxon>
        <taxon>Pseudomonadati</taxon>
        <taxon>Pseudomonadota</taxon>
        <taxon>Alphaproteobacteria</taxon>
        <taxon>Hyphomicrobiales</taxon>
        <taxon>Boseaceae</taxon>
        <taxon>Bosea</taxon>
    </lineage>
</organism>
<dbReference type="GO" id="GO:0003700">
    <property type="term" value="F:DNA-binding transcription factor activity"/>
    <property type="evidence" value="ECO:0007669"/>
    <property type="project" value="InterPro"/>
</dbReference>
<evidence type="ECO:0000313" key="6">
    <source>
        <dbReference type="Proteomes" id="UP000094969"/>
    </source>
</evidence>
<proteinExistence type="predicted"/>
<accession>A0A1D7TYH4</accession>
<dbReference type="InterPro" id="IPR036388">
    <property type="entry name" value="WH-like_DNA-bd_sf"/>
</dbReference>
<dbReference type="InterPro" id="IPR036390">
    <property type="entry name" value="WH_DNA-bd_sf"/>
</dbReference>
<dbReference type="Pfam" id="PF00392">
    <property type="entry name" value="GntR"/>
    <property type="match status" value="1"/>
</dbReference>
<dbReference type="GO" id="GO:0003677">
    <property type="term" value="F:DNA binding"/>
    <property type="evidence" value="ECO:0007669"/>
    <property type="project" value="UniProtKB-KW"/>
</dbReference>
<evidence type="ECO:0000313" key="5">
    <source>
        <dbReference type="EMBL" id="AOO80178.1"/>
    </source>
</evidence>
<evidence type="ECO:0000256" key="3">
    <source>
        <dbReference type="ARBA" id="ARBA00023163"/>
    </source>
</evidence>
<dbReference type="InterPro" id="IPR000524">
    <property type="entry name" value="Tscrpt_reg_HTH_GntR"/>
</dbReference>
<name>A0A1D7TYH4_9HYPH</name>
<keyword evidence="6" id="KW-1185">Reference proteome</keyword>
<dbReference type="RefSeq" id="WP_069689398.1">
    <property type="nucleotide sequence ID" value="NZ_CP017147.1"/>
</dbReference>
<dbReference type="Proteomes" id="UP000094969">
    <property type="component" value="Chromosome"/>
</dbReference>
<dbReference type="InterPro" id="IPR011663">
    <property type="entry name" value="UTRA"/>
</dbReference>
<dbReference type="KEGG" id="bvv:BHK69_06570"/>
<evidence type="ECO:0000259" key="4">
    <source>
        <dbReference type="PROSITE" id="PS50949"/>
    </source>
</evidence>
<dbReference type="Gene3D" id="3.40.1410.10">
    <property type="entry name" value="Chorismate lyase-like"/>
    <property type="match status" value="1"/>
</dbReference>
<dbReference type="PRINTS" id="PR00035">
    <property type="entry name" value="HTHGNTR"/>
</dbReference>
<dbReference type="GO" id="GO:0045892">
    <property type="term" value="P:negative regulation of DNA-templated transcription"/>
    <property type="evidence" value="ECO:0007669"/>
    <property type="project" value="TreeGrafter"/>
</dbReference>
<dbReference type="EMBL" id="CP017147">
    <property type="protein sequence ID" value="AOO80178.1"/>
    <property type="molecule type" value="Genomic_DNA"/>
</dbReference>
<dbReference type="InterPro" id="IPR050679">
    <property type="entry name" value="Bact_HTH_transcr_reg"/>
</dbReference>
<dbReference type="SMART" id="SM00866">
    <property type="entry name" value="UTRA"/>
    <property type="match status" value="1"/>
</dbReference>
<protein>
    <recommendedName>
        <fullName evidence="4">HTH gntR-type domain-containing protein</fullName>
    </recommendedName>
</protein>
<gene>
    <name evidence="5" type="ORF">BHK69_06570</name>
</gene>
<dbReference type="SUPFAM" id="SSF46785">
    <property type="entry name" value="Winged helix' DNA-binding domain"/>
    <property type="match status" value="1"/>
</dbReference>
<keyword evidence="3" id="KW-0804">Transcription</keyword>
<dbReference type="STRING" id="1526658.BHK69_06570"/>
<keyword evidence="1" id="KW-0805">Transcription regulation</keyword>
<dbReference type="OrthoDB" id="7173258at2"/>